<organism evidence="2 3">
    <name type="scientific">Bacillus salitolerans</name>
    <dbReference type="NCBI Taxonomy" id="1437434"/>
    <lineage>
        <taxon>Bacteria</taxon>
        <taxon>Bacillati</taxon>
        <taxon>Bacillota</taxon>
        <taxon>Bacilli</taxon>
        <taxon>Bacillales</taxon>
        <taxon>Bacillaceae</taxon>
        <taxon>Bacillus</taxon>
    </lineage>
</organism>
<evidence type="ECO:0000313" key="3">
    <source>
        <dbReference type="Proteomes" id="UP001597214"/>
    </source>
</evidence>
<dbReference type="SMART" id="SM00530">
    <property type="entry name" value="HTH_XRE"/>
    <property type="match status" value="1"/>
</dbReference>
<dbReference type="PROSITE" id="PS50943">
    <property type="entry name" value="HTH_CROC1"/>
    <property type="match status" value="1"/>
</dbReference>
<reference evidence="3" key="1">
    <citation type="journal article" date="2019" name="Int. J. Syst. Evol. Microbiol.">
        <title>The Global Catalogue of Microorganisms (GCM) 10K type strain sequencing project: providing services to taxonomists for standard genome sequencing and annotation.</title>
        <authorList>
            <consortium name="The Broad Institute Genomics Platform"/>
            <consortium name="The Broad Institute Genome Sequencing Center for Infectious Disease"/>
            <person name="Wu L."/>
            <person name="Ma J."/>
        </authorList>
    </citation>
    <scope>NUCLEOTIDE SEQUENCE [LARGE SCALE GENOMIC DNA]</scope>
    <source>
        <strain evidence="3">CCUG 49339</strain>
    </source>
</reference>
<evidence type="ECO:0000259" key="1">
    <source>
        <dbReference type="PROSITE" id="PS50943"/>
    </source>
</evidence>
<feature type="domain" description="HTH cro/C1-type" evidence="1">
    <location>
        <begin position="9"/>
        <end position="64"/>
    </location>
</feature>
<keyword evidence="3" id="KW-1185">Reference proteome</keyword>
<gene>
    <name evidence="2" type="ORF">ACFSCX_17620</name>
</gene>
<evidence type="ECO:0000313" key="2">
    <source>
        <dbReference type="EMBL" id="MFD1738345.1"/>
    </source>
</evidence>
<dbReference type="CDD" id="cd00093">
    <property type="entry name" value="HTH_XRE"/>
    <property type="match status" value="1"/>
</dbReference>
<dbReference type="InterPro" id="IPR001387">
    <property type="entry name" value="Cro/C1-type_HTH"/>
</dbReference>
<dbReference type="Pfam" id="PF13560">
    <property type="entry name" value="HTH_31"/>
    <property type="match status" value="1"/>
</dbReference>
<dbReference type="Gene3D" id="1.10.260.40">
    <property type="entry name" value="lambda repressor-like DNA-binding domains"/>
    <property type="match status" value="1"/>
</dbReference>
<dbReference type="RefSeq" id="WP_377929555.1">
    <property type="nucleotide sequence ID" value="NZ_JBHUEM010000044.1"/>
</dbReference>
<proteinExistence type="predicted"/>
<dbReference type="SUPFAM" id="SSF47413">
    <property type="entry name" value="lambda repressor-like DNA-binding domains"/>
    <property type="match status" value="1"/>
</dbReference>
<sequence>MFQQLGLKIRTVREQKGIGLNQLAKELGVSSGYLSNLERGKTETVPLSFLEKLDEQLHFSTLIQEAKDFKSEQYDEMIFRIDRCSRLLKDLNNTNPELANCFVSMLEKGLDCTDTETFKNFH</sequence>
<accession>A0ABW4LTA5</accession>
<name>A0ABW4LTA5_9BACI</name>
<dbReference type="EMBL" id="JBHUEM010000044">
    <property type="protein sequence ID" value="MFD1738345.1"/>
    <property type="molecule type" value="Genomic_DNA"/>
</dbReference>
<protein>
    <submittedName>
        <fullName evidence="2">Helix-turn-helix domain-containing protein</fullName>
    </submittedName>
</protein>
<dbReference type="InterPro" id="IPR010982">
    <property type="entry name" value="Lambda_DNA-bd_dom_sf"/>
</dbReference>
<comment type="caution">
    <text evidence="2">The sequence shown here is derived from an EMBL/GenBank/DDBJ whole genome shotgun (WGS) entry which is preliminary data.</text>
</comment>
<dbReference type="Proteomes" id="UP001597214">
    <property type="component" value="Unassembled WGS sequence"/>
</dbReference>